<evidence type="ECO:0000313" key="11">
    <source>
        <dbReference type="Proteomes" id="UP000672097"/>
    </source>
</evidence>
<keyword evidence="5" id="KW-0812">Transmembrane</keyword>
<dbReference type="Proteomes" id="UP000672097">
    <property type="component" value="Unassembled WGS sequence"/>
</dbReference>
<sequence>MDTLNHRTARHRARAPRPALPGKPTAIAAVVIAVLAAALMSTRAEAASACSEPANNGKNEVTDPAAARLQLVSLVAAAQKRSQSVGASKLLAEAAAFDVEEMRAAGKPQLSFNTSLGPAGSKPEGGEHKASLQWRTGVNFSWALYDHGRVEHLTRWRASLADAAQQGQISLSEQVALQTVNLAMERSRHRLHTQVWGQYAAKVCKLVDSLEQIVAADKGRGSELVQARKTLQQVQLSQAQARTQLAVTETRLKRLVGEELPEPASLSALLPGVPALADLQDRAVRSADIVALDAQAKAAANLADATVASQKFQAGVAVSVSTALGKEKSGAWNAGVSLSMPILNPGADPAAQAARLRANAAKLQRDDALESLRSRLAEVHQQAEASSTRAREVVGVLRNSERVREDTLAQWQQLGRRSLFDVMSAEGDHFNLRLAYVDALHDSQQSMALLWSLAGGISQPLN</sequence>
<proteinExistence type="inferred from homology"/>
<dbReference type="InterPro" id="IPR051906">
    <property type="entry name" value="TolC-like"/>
</dbReference>
<dbReference type="RefSeq" id="WP_210810286.1">
    <property type="nucleotide sequence ID" value="NZ_JAGQDG010000006.1"/>
</dbReference>
<evidence type="ECO:0000256" key="5">
    <source>
        <dbReference type="ARBA" id="ARBA00022692"/>
    </source>
</evidence>
<evidence type="ECO:0000313" key="10">
    <source>
        <dbReference type="EMBL" id="MBQ0936887.1"/>
    </source>
</evidence>
<keyword evidence="4" id="KW-1134">Transmembrane beta strand</keyword>
<accession>A0ABS5E0I4</accession>
<reference evidence="10 11" key="1">
    <citation type="submission" date="2021-04" db="EMBL/GenBank/DDBJ databases">
        <title>The genome sequence of type strain Ideonella paludis KCTC 32238.</title>
        <authorList>
            <person name="Liu Y."/>
        </authorList>
    </citation>
    <scope>NUCLEOTIDE SEQUENCE [LARGE SCALE GENOMIC DNA]</scope>
    <source>
        <strain evidence="10 11">KCTC 32238</strain>
    </source>
</reference>
<comment type="caution">
    <text evidence="10">The sequence shown here is derived from an EMBL/GenBank/DDBJ whole genome shotgun (WGS) entry which is preliminary data.</text>
</comment>
<keyword evidence="6" id="KW-0472">Membrane</keyword>
<evidence type="ECO:0000256" key="3">
    <source>
        <dbReference type="ARBA" id="ARBA00022448"/>
    </source>
</evidence>
<dbReference type="InterPro" id="IPR003423">
    <property type="entry name" value="OMP_efflux"/>
</dbReference>
<evidence type="ECO:0000256" key="2">
    <source>
        <dbReference type="ARBA" id="ARBA00007613"/>
    </source>
</evidence>
<organism evidence="10 11">
    <name type="scientific">Ideonella paludis</name>
    <dbReference type="NCBI Taxonomy" id="1233411"/>
    <lineage>
        <taxon>Bacteria</taxon>
        <taxon>Pseudomonadati</taxon>
        <taxon>Pseudomonadota</taxon>
        <taxon>Betaproteobacteria</taxon>
        <taxon>Burkholderiales</taxon>
        <taxon>Sphaerotilaceae</taxon>
        <taxon>Ideonella</taxon>
    </lineage>
</organism>
<comment type="subcellular location">
    <subcellularLocation>
        <location evidence="1">Cell outer membrane</location>
    </subcellularLocation>
</comment>
<evidence type="ECO:0000256" key="4">
    <source>
        <dbReference type="ARBA" id="ARBA00022452"/>
    </source>
</evidence>
<dbReference type="PANTHER" id="PTHR30026:SF20">
    <property type="entry name" value="OUTER MEMBRANE PROTEIN TOLC"/>
    <property type="match status" value="1"/>
</dbReference>
<feature type="signal peptide" evidence="9">
    <location>
        <begin position="1"/>
        <end position="46"/>
    </location>
</feature>
<evidence type="ECO:0000256" key="9">
    <source>
        <dbReference type="SAM" id="SignalP"/>
    </source>
</evidence>
<dbReference type="PANTHER" id="PTHR30026">
    <property type="entry name" value="OUTER MEMBRANE PROTEIN TOLC"/>
    <property type="match status" value="1"/>
</dbReference>
<gene>
    <name evidence="10" type="ORF">KAK11_16290</name>
</gene>
<name>A0ABS5E0I4_9BURK</name>
<keyword evidence="11" id="KW-1185">Reference proteome</keyword>
<feature type="chain" id="PRO_5046386030" evidence="9">
    <location>
        <begin position="47"/>
        <end position="462"/>
    </location>
</feature>
<evidence type="ECO:0000256" key="7">
    <source>
        <dbReference type="ARBA" id="ARBA00023237"/>
    </source>
</evidence>
<evidence type="ECO:0000256" key="1">
    <source>
        <dbReference type="ARBA" id="ARBA00004442"/>
    </source>
</evidence>
<keyword evidence="9" id="KW-0732">Signal</keyword>
<dbReference type="Pfam" id="PF02321">
    <property type="entry name" value="OEP"/>
    <property type="match status" value="1"/>
</dbReference>
<dbReference type="EMBL" id="JAGQDG010000006">
    <property type="protein sequence ID" value="MBQ0936887.1"/>
    <property type="molecule type" value="Genomic_DNA"/>
</dbReference>
<feature type="region of interest" description="Disordered" evidence="8">
    <location>
        <begin position="1"/>
        <end position="21"/>
    </location>
</feature>
<comment type="similarity">
    <text evidence="2">Belongs to the outer membrane factor (OMF) (TC 1.B.17) family.</text>
</comment>
<keyword evidence="7" id="KW-0998">Cell outer membrane</keyword>
<dbReference type="SUPFAM" id="SSF56954">
    <property type="entry name" value="Outer membrane efflux proteins (OEP)"/>
    <property type="match status" value="1"/>
</dbReference>
<evidence type="ECO:0000256" key="6">
    <source>
        <dbReference type="ARBA" id="ARBA00023136"/>
    </source>
</evidence>
<keyword evidence="3" id="KW-0813">Transport</keyword>
<dbReference type="Gene3D" id="1.20.1600.10">
    <property type="entry name" value="Outer membrane efflux proteins (OEP)"/>
    <property type="match status" value="1"/>
</dbReference>
<evidence type="ECO:0000256" key="8">
    <source>
        <dbReference type="SAM" id="MobiDB-lite"/>
    </source>
</evidence>
<protein>
    <submittedName>
        <fullName evidence="10">TolC family protein</fullName>
    </submittedName>
</protein>